<feature type="domain" description="PAC" evidence="4">
    <location>
        <begin position="415"/>
        <end position="468"/>
    </location>
</feature>
<comment type="caution">
    <text evidence="6">The sequence shown here is derived from an EMBL/GenBank/DDBJ whole genome shotgun (WGS) entry which is preliminary data.</text>
</comment>
<dbReference type="EC" id="2.7.7.65" evidence="1"/>
<dbReference type="PANTHER" id="PTHR45138">
    <property type="entry name" value="REGULATORY COMPONENTS OF SENSORY TRANSDUCTION SYSTEM"/>
    <property type="match status" value="1"/>
</dbReference>
<dbReference type="InterPro" id="IPR035965">
    <property type="entry name" value="PAS-like_dom_sf"/>
</dbReference>
<dbReference type="Pfam" id="PF08447">
    <property type="entry name" value="PAS_3"/>
    <property type="match status" value="1"/>
</dbReference>
<dbReference type="PROSITE" id="PS50113">
    <property type="entry name" value="PAC"/>
    <property type="match status" value="1"/>
</dbReference>
<dbReference type="RefSeq" id="WP_211853158.1">
    <property type="nucleotide sequence ID" value="NZ_JAAGBB010000015.1"/>
</dbReference>
<name>A0ABS5EZX8_9PROT</name>
<dbReference type="NCBIfam" id="TIGR00254">
    <property type="entry name" value="GGDEF"/>
    <property type="match status" value="1"/>
</dbReference>
<dbReference type="SMART" id="SM00091">
    <property type="entry name" value="PAS"/>
    <property type="match status" value="1"/>
</dbReference>
<dbReference type="InterPro" id="IPR050469">
    <property type="entry name" value="Diguanylate_Cyclase"/>
</dbReference>
<gene>
    <name evidence="6" type="ORF">GXW71_14100</name>
</gene>
<organism evidence="6 7">
    <name type="scientific">Plastoroseomonas hellenica</name>
    <dbReference type="NCBI Taxonomy" id="2687306"/>
    <lineage>
        <taxon>Bacteria</taxon>
        <taxon>Pseudomonadati</taxon>
        <taxon>Pseudomonadota</taxon>
        <taxon>Alphaproteobacteria</taxon>
        <taxon>Acetobacterales</taxon>
        <taxon>Acetobacteraceae</taxon>
        <taxon>Plastoroseomonas</taxon>
    </lineage>
</organism>
<dbReference type="InterPro" id="IPR001610">
    <property type="entry name" value="PAC"/>
</dbReference>
<evidence type="ECO:0000256" key="1">
    <source>
        <dbReference type="ARBA" id="ARBA00012528"/>
    </source>
</evidence>
<evidence type="ECO:0000256" key="2">
    <source>
        <dbReference type="ARBA" id="ARBA00034247"/>
    </source>
</evidence>
<dbReference type="InterPro" id="IPR043128">
    <property type="entry name" value="Rev_trsase/Diguanyl_cyclase"/>
</dbReference>
<dbReference type="Gene3D" id="3.30.450.20">
    <property type="entry name" value="PAS domain"/>
    <property type="match status" value="2"/>
</dbReference>
<dbReference type="InterPro" id="IPR013655">
    <property type="entry name" value="PAS_fold_3"/>
</dbReference>
<dbReference type="SMART" id="SM00086">
    <property type="entry name" value="PAC"/>
    <property type="match status" value="1"/>
</dbReference>
<dbReference type="EMBL" id="JAAGBB010000015">
    <property type="protein sequence ID" value="MBR0665490.1"/>
    <property type="molecule type" value="Genomic_DNA"/>
</dbReference>
<keyword evidence="7" id="KW-1185">Reference proteome</keyword>
<dbReference type="CDD" id="cd00130">
    <property type="entry name" value="PAS"/>
    <property type="match status" value="1"/>
</dbReference>
<dbReference type="PANTHER" id="PTHR45138:SF9">
    <property type="entry name" value="DIGUANYLATE CYCLASE DGCM-RELATED"/>
    <property type="match status" value="1"/>
</dbReference>
<evidence type="ECO:0000313" key="7">
    <source>
        <dbReference type="Proteomes" id="UP001196870"/>
    </source>
</evidence>
<dbReference type="NCBIfam" id="TIGR00229">
    <property type="entry name" value="sensory_box"/>
    <property type="match status" value="1"/>
</dbReference>
<feature type="domain" description="GGDEF" evidence="5">
    <location>
        <begin position="500"/>
        <end position="641"/>
    </location>
</feature>
<dbReference type="Pfam" id="PF00990">
    <property type="entry name" value="GGDEF"/>
    <property type="match status" value="1"/>
</dbReference>
<dbReference type="InterPro" id="IPR029787">
    <property type="entry name" value="Nucleotide_cyclase"/>
</dbReference>
<dbReference type="CDD" id="cd12914">
    <property type="entry name" value="PDC1_DGC_like"/>
    <property type="match status" value="1"/>
</dbReference>
<dbReference type="Gene3D" id="3.30.70.270">
    <property type="match status" value="1"/>
</dbReference>
<evidence type="ECO:0000259" key="3">
    <source>
        <dbReference type="PROSITE" id="PS50112"/>
    </source>
</evidence>
<dbReference type="PROSITE" id="PS50112">
    <property type="entry name" value="PAS"/>
    <property type="match status" value="1"/>
</dbReference>
<evidence type="ECO:0000259" key="4">
    <source>
        <dbReference type="PROSITE" id="PS50113"/>
    </source>
</evidence>
<dbReference type="InterPro" id="IPR000700">
    <property type="entry name" value="PAS-assoc_C"/>
</dbReference>
<evidence type="ECO:0000313" key="6">
    <source>
        <dbReference type="EMBL" id="MBR0665490.1"/>
    </source>
</evidence>
<dbReference type="SUPFAM" id="SSF55785">
    <property type="entry name" value="PYP-like sensor domain (PAS domain)"/>
    <property type="match status" value="1"/>
</dbReference>
<dbReference type="InterPro" id="IPR000014">
    <property type="entry name" value="PAS"/>
</dbReference>
<feature type="domain" description="PAS" evidence="3">
    <location>
        <begin position="341"/>
        <end position="411"/>
    </location>
</feature>
<protein>
    <recommendedName>
        <fullName evidence="1">diguanylate cyclase</fullName>
        <ecNumber evidence="1">2.7.7.65</ecNumber>
    </recommendedName>
</protein>
<dbReference type="PROSITE" id="PS50887">
    <property type="entry name" value="GGDEF"/>
    <property type="match status" value="1"/>
</dbReference>
<dbReference type="SUPFAM" id="SSF55073">
    <property type="entry name" value="Nucleotide cyclase"/>
    <property type="match status" value="1"/>
</dbReference>
<accession>A0ABS5EZX8</accession>
<dbReference type="SMART" id="SM00267">
    <property type="entry name" value="GGDEF"/>
    <property type="match status" value="1"/>
</dbReference>
<reference evidence="7" key="1">
    <citation type="journal article" date="2021" name="Syst. Appl. Microbiol.">
        <title>Roseomonas hellenica sp. nov., isolated from roots of wild-growing Alkanna tinctoria.</title>
        <authorList>
            <person name="Rat A."/>
            <person name="Naranjo H.D."/>
            <person name="Lebbe L."/>
            <person name="Cnockaert M."/>
            <person name="Krigas N."/>
            <person name="Grigoriadou K."/>
            <person name="Maloupa E."/>
            <person name="Willems A."/>
        </authorList>
    </citation>
    <scope>NUCLEOTIDE SEQUENCE [LARGE SCALE GENOMIC DNA]</scope>
    <source>
        <strain evidence="7">LMG 31523</strain>
    </source>
</reference>
<proteinExistence type="predicted"/>
<dbReference type="Proteomes" id="UP001196870">
    <property type="component" value="Unassembled WGS sequence"/>
</dbReference>
<dbReference type="InterPro" id="IPR000160">
    <property type="entry name" value="GGDEF_dom"/>
</dbReference>
<dbReference type="CDD" id="cd01949">
    <property type="entry name" value="GGDEF"/>
    <property type="match status" value="1"/>
</dbReference>
<evidence type="ECO:0000259" key="5">
    <source>
        <dbReference type="PROSITE" id="PS50887"/>
    </source>
</evidence>
<sequence>MTTRMPAAKPDPARRVAQAWKGLLGRVGRLTAICLVAAGIFGAMAADDLLGSRQRSWQQASDQARQLSQLIGQEVGETVGQLDATLQLAAERRASAEIAAMPPALRRAFLFDRAVAQAHVRLIFLVDAEGRIALASRADAGLPPDQAAMDYVRVHRDRSWGGLYISAPFPGPDGQPVVALSRHLAQADDSFAGAVVALLDLGRIQRRLEVHLQGVEGGFTLGLHRQDGLRLLSVASGAITRQHDEAMAEIIAEAAWKPNDAFALRAPAEDHLLGAFAWVGAQPLLVSVTRESADIEAEWRAHAITTGLTMLGLLAALLTPILLLQREVARRRTAELEARRNSDEFRMLAENSGDMVSRIGPDRTRRYISPACRRILGQEPSALIGNAPRDVTHPDDRQQMIETLRPVYDGALEEATSVYRIRHSDGRWIWLEAMVRSVRDPATGLPDGVVAIARDITERKRLEAELARVATEDPLTGLANRRAFDAGFERELHRCAGRGLPVAILLIDVDHFKPYNDEYGHPEGDACLRRVASAIAASAIHPLDLAARYGGEEFILLLPGLLLRDAARRAETVRAAVEALAIPHRGAGPGHAVVTVSIGLAAAVPQADAVAAVREALIQQADHSLYDAKRMGRNRIAATGAEDAITWR</sequence>
<comment type="catalytic activity">
    <reaction evidence="2">
        <text>2 GTP = 3',3'-c-di-GMP + 2 diphosphate</text>
        <dbReference type="Rhea" id="RHEA:24898"/>
        <dbReference type="ChEBI" id="CHEBI:33019"/>
        <dbReference type="ChEBI" id="CHEBI:37565"/>
        <dbReference type="ChEBI" id="CHEBI:58805"/>
        <dbReference type="EC" id="2.7.7.65"/>
    </reaction>
</comment>